<dbReference type="EMBL" id="LN899827">
    <property type="protein sequence ID" value="CUV46860.1"/>
    <property type="molecule type" value="Genomic_DNA"/>
</dbReference>
<evidence type="ECO:0000313" key="1">
    <source>
        <dbReference type="EMBL" id="CUV46860.1"/>
    </source>
</evidence>
<accession>A0A0S4WJ64</accession>
<sequence>MSLLESSSRWSPGPSQKALLRRRNLLIFGKVGEEKVWEEKVQRNKLQADVANCLGQQFCQLLLETSRSHHPDRVALQLVQALDALLVGLSPNLWGPRSHTPGIFPQWDEGLNLVGYFD</sequence>
<dbReference type="AlphaFoldDB" id="A0A0S4WJ64"/>
<gene>
    <name evidence="1" type="ORF">TO10_v1_700037</name>
</gene>
<proteinExistence type="predicted"/>
<protein>
    <submittedName>
        <fullName evidence="1">Uncharacterized protein</fullName>
    </submittedName>
</protein>
<reference evidence="1" key="1">
    <citation type="submission" date="2015-10" db="EMBL/GenBank/DDBJ databases">
        <authorList>
            <person name="Gilbert D.G."/>
        </authorList>
    </citation>
    <scope>NUCLEOTIDE SEQUENCE</scope>
    <source>
        <strain evidence="1">Phyl III-seqv23</strain>
    </source>
</reference>
<name>A0A0S4WJ64_RALSL</name>
<organism evidence="1">
    <name type="scientific">Ralstonia solanacearum</name>
    <name type="common">Pseudomonas solanacearum</name>
    <dbReference type="NCBI Taxonomy" id="305"/>
    <lineage>
        <taxon>Bacteria</taxon>
        <taxon>Pseudomonadati</taxon>
        <taxon>Pseudomonadota</taxon>
        <taxon>Betaproteobacteria</taxon>
        <taxon>Burkholderiales</taxon>
        <taxon>Burkholderiaceae</taxon>
        <taxon>Ralstonia</taxon>
        <taxon>Ralstonia solanacearum species complex</taxon>
    </lineage>
</organism>